<evidence type="ECO:0000313" key="3">
    <source>
        <dbReference type="EMBL" id="PNI79023.1"/>
    </source>
</evidence>
<dbReference type="PROSITE" id="PS51257">
    <property type="entry name" value="PROKAR_LIPOPROTEIN"/>
    <property type="match status" value="1"/>
</dbReference>
<keyword evidence="1" id="KW-0472">Membrane</keyword>
<sequence length="51" mass="5540">MSTVKEQLIEKLIEDDENSQCKITIVGTGAVGMACAISILLKITVYLQTPE</sequence>
<dbReference type="Gene3D" id="3.40.50.720">
    <property type="entry name" value="NAD(P)-binding Rossmann-like Domain"/>
    <property type="match status" value="1"/>
</dbReference>
<dbReference type="SUPFAM" id="SSF51735">
    <property type="entry name" value="NAD(P)-binding Rossmann-fold domains"/>
    <property type="match status" value="1"/>
</dbReference>
<organism evidence="3 4">
    <name type="scientific">Pan troglodytes</name>
    <name type="common">Chimpanzee</name>
    <dbReference type="NCBI Taxonomy" id="9598"/>
    <lineage>
        <taxon>Eukaryota</taxon>
        <taxon>Metazoa</taxon>
        <taxon>Chordata</taxon>
        <taxon>Craniata</taxon>
        <taxon>Vertebrata</taxon>
        <taxon>Euteleostomi</taxon>
        <taxon>Mammalia</taxon>
        <taxon>Eutheria</taxon>
        <taxon>Euarchontoglires</taxon>
        <taxon>Primates</taxon>
        <taxon>Haplorrhini</taxon>
        <taxon>Catarrhini</taxon>
        <taxon>Hominidae</taxon>
        <taxon>Pan</taxon>
    </lineage>
</organism>
<keyword evidence="1" id="KW-1133">Transmembrane helix</keyword>
<reference evidence="3 4" key="1">
    <citation type="submission" date="2017-12" db="EMBL/GenBank/DDBJ databases">
        <title>High-resolution comparative analysis of great ape genomes.</title>
        <authorList>
            <person name="Pollen A."/>
            <person name="Hastie A."/>
            <person name="Hormozdiari F."/>
            <person name="Dougherty M."/>
            <person name="Liu R."/>
            <person name="Chaisson M."/>
            <person name="Hoppe E."/>
            <person name="Hill C."/>
            <person name="Pang A."/>
            <person name="Hillier L."/>
            <person name="Baker C."/>
            <person name="Armstrong J."/>
            <person name="Shendure J."/>
            <person name="Paten B."/>
            <person name="Wilson R."/>
            <person name="Chao H."/>
            <person name="Schneider V."/>
            <person name="Ventura M."/>
            <person name="Kronenberg Z."/>
            <person name="Murali S."/>
            <person name="Gordon D."/>
            <person name="Cantsilieris S."/>
            <person name="Munson K."/>
            <person name="Nelson B."/>
            <person name="Raja A."/>
            <person name="Underwood J."/>
            <person name="Diekhans M."/>
            <person name="Fiddes I."/>
            <person name="Haussler D."/>
            <person name="Eichler E."/>
        </authorList>
    </citation>
    <scope>NUCLEOTIDE SEQUENCE [LARGE SCALE GENOMIC DNA]</scope>
    <source>
        <strain evidence="3">Yerkes chimp pedigree #C0471</strain>
        <tissue evidence="3">Blood</tissue>
    </source>
</reference>
<evidence type="ECO:0000256" key="1">
    <source>
        <dbReference type="SAM" id="Phobius"/>
    </source>
</evidence>
<dbReference type="Proteomes" id="UP000236370">
    <property type="component" value="Unassembled WGS sequence"/>
</dbReference>
<comment type="caution">
    <text evidence="3">The sequence shown here is derived from an EMBL/GenBank/DDBJ whole genome shotgun (WGS) entry which is preliminary data.</text>
</comment>
<evidence type="ECO:0000313" key="4">
    <source>
        <dbReference type="Proteomes" id="UP000236370"/>
    </source>
</evidence>
<dbReference type="SMR" id="A0A2J8P4S6"/>
<keyword evidence="1" id="KW-0812">Transmembrane</keyword>
<feature type="transmembrane region" description="Helical" evidence="1">
    <location>
        <begin position="21"/>
        <end position="41"/>
    </location>
</feature>
<dbReference type="InterPro" id="IPR036291">
    <property type="entry name" value="NAD(P)-bd_dom_sf"/>
</dbReference>
<dbReference type="AlphaFoldDB" id="A0A2J8P4S6"/>
<dbReference type="EMBL" id="NBAG03000219">
    <property type="protein sequence ID" value="PNI79022.1"/>
    <property type="molecule type" value="Genomic_DNA"/>
</dbReference>
<evidence type="ECO:0000313" key="2">
    <source>
        <dbReference type="EMBL" id="PNI79022.1"/>
    </source>
</evidence>
<name>A0A2J8P4S6_PANTR</name>
<gene>
    <name evidence="3" type="ORF">CK820_G0005636</name>
</gene>
<accession>A0A2J8P4S6</accession>
<proteinExistence type="predicted"/>
<dbReference type="EMBL" id="NBAG03000219">
    <property type="protein sequence ID" value="PNI79023.1"/>
    <property type="molecule type" value="Genomic_DNA"/>
</dbReference>
<protein>
    <submittedName>
        <fullName evidence="2">LDHC isoform 2</fullName>
    </submittedName>
    <submittedName>
        <fullName evidence="3">LDHC isoform 3</fullName>
    </submittedName>
</protein>